<evidence type="ECO:0000256" key="1">
    <source>
        <dbReference type="SAM" id="Phobius"/>
    </source>
</evidence>
<protein>
    <submittedName>
        <fullName evidence="2">Uncharacterized protein</fullName>
    </submittedName>
</protein>
<dbReference type="Proteomes" id="UP000183894">
    <property type="component" value="Unassembled WGS sequence"/>
</dbReference>
<keyword evidence="1" id="KW-0472">Membrane</keyword>
<dbReference type="AlphaFoldDB" id="A0A1H7J9C0"/>
<organism evidence="2 3">
    <name type="scientific">Haloferax larsenii</name>
    <dbReference type="NCBI Taxonomy" id="302484"/>
    <lineage>
        <taxon>Archaea</taxon>
        <taxon>Methanobacteriati</taxon>
        <taxon>Methanobacteriota</taxon>
        <taxon>Stenosarchaea group</taxon>
        <taxon>Halobacteria</taxon>
        <taxon>Halobacteriales</taxon>
        <taxon>Haloferacaceae</taxon>
        <taxon>Haloferax</taxon>
    </lineage>
</organism>
<evidence type="ECO:0000313" key="3">
    <source>
        <dbReference type="Proteomes" id="UP000183894"/>
    </source>
</evidence>
<accession>A0A1H7J9C0</accession>
<keyword evidence="1" id="KW-1133">Transmembrane helix</keyword>
<feature type="transmembrane region" description="Helical" evidence="1">
    <location>
        <begin position="17"/>
        <end position="39"/>
    </location>
</feature>
<evidence type="ECO:0000313" key="2">
    <source>
        <dbReference type="EMBL" id="SEK70447.1"/>
    </source>
</evidence>
<proteinExistence type="predicted"/>
<gene>
    <name evidence="2" type="ORF">SAMN04488691_1011120</name>
</gene>
<keyword evidence="1" id="KW-0812">Transmembrane</keyword>
<sequence length="75" mass="7413">MIPLLAGKAAAGPVARLLLLAVVAGAVLFFAPDLLGVAIDAGGEALGAVIDAIVDAAMGVVDWFVGLVADKLNPF</sequence>
<reference evidence="2 3" key="1">
    <citation type="submission" date="2016-10" db="EMBL/GenBank/DDBJ databases">
        <authorList>
            <person name="de Groot N.N."/>
        </authorList>
    </citation>
    <scope>NUCLEOTIDE SEQUENCE [LARGE SCALE GENOMIC DNA]</scope>
    <source>
        <strain evidence="2 3">CDM_5</strain>
    </source>
</reference>
<dbReference type="EMBL" id="FOAD01000001">
    <property type="protein sequence ID" value="SEK70447.1"/>
    <property type="molecule type" value="Genomic_DNA"/>
</dbReference>
<dbReference type="RefSeq" id="WP_074792519.1">
    <property type="nucleotide sequence ID" value="NZ_FOAD01000001.1"/>
</dbReference>
<feature type="transmembrane region" description="Helical" evidence="1">
    <location>
        <begin position="45"/>
        <end position="69"/>
    </location>
</feature>
<name>A0A1H7J9C0_HALLR</name>